<dbReference type="Gene3D" id="3.10.290.70">
    <property type="match status" value="1"/>
</dbReference>
<keyword evidence="2 4" id="KW-0689">Ribosomal protein</keyword>
<dbReference type="GO" id="GO:0003735">
    <property type="term" value="F:structural constituent of ribosome"/>
    <property type="evidence" value="ECO:0007669"/>
    <property type="project" value="InterPro"/>
</dbReference>
<evidence type="ECO:0000256" key="5">
    <source>
        <dbReference type="SAM" id="MobiDB-lite"/>
    </source>
</evidence>
<sequence>GISRDHWHKRRKTGGKRKPLRKKRKFELGRPAANTKLGPKRIHTVRTRGGNKRYRALCLDCGNFSWASEHCTRKTRIIDVVYNASNNELVRTKTLVKNAIVMIDATPFRQWYESHYALPLGRKKGAKLADIEGGALVKKRSKKLEKKIKERQKVAKVDPLLEEQFMTGRVKACISSRPGQFLFLCRLCVGVAAFNGCLFEYFGAVLSDYLHQICIKVYRLPISESFERVCSCRRSKNCGAFLLDGQHPAHALYLQLCSDCMHALKVHETKHC</sequence>
<dbReference type="InterPro" id="IPR042563">
    <property type="entry name" value="Ribosomal_protein_eS8_euk"/>
</dbReference>
<dbReference type="NCBIfam" id="TIGR00307">
    <property type="entry name" value="eS8"/>
    <property type="match status" value="1"/>
</dbReference>
<name>A0A147BHY8_IXORI</name>
<dbReference type="CDD" id="cd11380">
    <property type="entry name" value="Ribosomal_S8e_like"/>
    <property type="match status" value="1"/>
</dbReference>
<dbReference type="InterPro" id="IPR022309">
    <property type="entry name" value="Ribosomal_Se8/biogenesis_NSA2"/>
</dbReference>
<dbReference type="GO" id="GO:1990904">
    <property type="term" value="C:ribonucleoprotein complex"/>
    <property type="evidence" value="ECO:0007669"/>
    <property type="project" value="UniProtKB-KW"/>
</dbReference>
<reference evidence="6" key="1">
    <citation type="journal article" date="2018" name="PLoS Negl. Trop. Dis.">
        <title>Sialome diversity of ticks revealed by RNAseq of single tick salivary glands.</title>
        <authorList>
            <person name="Perner J."/>
            <person name="Kropackova S."/>
            <person name="Kopacek P."/>
            <person name="Ribeiro J.M."/>
        </authorList>
    </citation>
    <scope>NUCLEOTIDE SEQUENCE</scope>
    <source>
        <strain evidence="6">Siblings of single egg batch collected in Ceske Budejovice</strain>
        <tissue evidence="6">Salivary glands</tissue>
    </source>
</reference>
<dbReference type="GO" id="GO:0005840">
    <property type="term" value="C:ribosome"/>
    <property type="evidence" value="ECO:0007669"/>
    <property type="project" value="UniProtKB-KW"/>
</dbReference>
<feature type="non-terminal residue" evidence="6">
    <location>
        <position position="1"/>
    </location>
</feature>
<evidence type="ECO:0000256" key="3">
    <source>
        <dbReference type="ARBA" id="ARBA00023274"/>
    </source>
</evidence>
<evidence type="ECO:0000256" key="2">
    <source>
        <dbReference type="ARBA" id="ARBA00022980"/>
    </source>
</evidence>
<dbReference type="PROSITE" id="PS01193">
    <property type="entry name" value="RIBOSOMAL_S8E"/>
    <property type="match status" value="1"/>
</dbReference>
<protein>
    <recommendedName>
        <fullName evidence="4">40S ribosomal protein S8</fullName>
    </recommendedName>
</protein>
<dbReference type="GO" id="GO:0006412">
    <property type="term" value="P:translation"/>
    <property type="evidence" value="ECO:0007669"/>
    <property type="project" value="InterPro"/>
</dbReference>
<evidence type="ECO:0000313" key="6">
    <source>
        <dbReference type="EMBL" id="JAR90388.1"/>
    </source>
</evidence>
<organism evidence="6">
    <name type="scientific">Ixodes ricinus</name>
    <name type="common">Common tick</name>
    <name type="synonym">Acarus ricinus</name>
    <dbReference type="NCBI Taxonomy" id="34613"/>
    <lineage>
        <taxon>Eukaryota</taxon>
        <taxon>Metazoa</taxon>
        <taxon>Ecdysozoa</taxon>
        <taxon>Arthropoda</taxon>
        <taxon>Chelicerata</taxon>
        <taxon>Arachnida</taxon>
        <taxon>Acari</taxon>
        <taxon>Parasitiformes</taxon>
        <taxon>Ixodida</taxon>
        <taxon>Ixodoidea</taxon>
        <taxon>Ixodidae</taxon>
        <taxon>Ixodinae</taxon>
        <taxon>Ixodes</taxon>
    </lineage>
</organism>
<dbReference type="FunFam" id="3.10.290.70:FF:000004">
    <property type="entry name" value="40S ribosomal protein S8"/>
    <property type="match status" value="1"/>
</dbReference>
<accession>A0A147BHY8</accession>
<comment type="similarity">
    <text evidence="1 4">Belongs to the eukaryotic ribosomal protein eS8 family.</text>
</comment>
<dbReference type="InterPro" id="IPR018283">
    <property type="entry name" value="Ribosomal_eS8_CS"/>
</dbReference>
<dbReference type="InterPro" id="IPR001047">
    <property type="entry name" value="Ribosomal_eS8"/>
</dbReference>
<evidence type="ECO:0000256" key="4">
    <source>
        <dbReference type="RuleBase" id="RU000669"/>
    </source>
</evidence>
<dbReference type="Gene3D" id="1.10.168.20">
    <property type="entry name" value="Ribosomal protein S8e, subdomain"/>
    <property type="match status" value="1"/>
</dbReference>
<dbReference type="EMBL" id="GEGO01005016">
    <property type="protein sequence ID" value="JAR90388.1"/>
    <property type="molecule type" value="Transcribed_RNA"/>
</dbReference>
<keyword evidence="3 4" id="KW-0687">Ribonucleoprotein</keyword>
<dbReference type="AlphaFoldDB" id="A0A147BHY8"/>
<feature type="region of interest" description="Disordered" evidence="5">
    <location>
        <begin position="1"/>
        <end position="23"/>
    </location>
</feature>
<dbReference type="Pfam" id="PF01201">
    <property type="entry name" value="Ribosomal_S8e"/>
    <property type="match status" value="1"/>
</dbReference>
<evidence type="ECO:0000256" key="1">
    <source>
        <dbReference type="ARBA" id="ARBA00005257"/>
    </source>
</evidence>
<dbReference type="PANTHER" id="PTHR10394">
    <property type="entry name" value="40S RIBOSOMAL PROTEIN S8"/>
    <property type="match status" value="1"/>
</dbReference>
<dbReference type="FunFam" id="1.10.168.20:FF:000001">
    <property type="entry name" value="40S ribosomal protein S8"/>
    <property type="match status" value="1"/>
</dbReference>
<proteinExistence type="inferred from homology"/>